<dbReference type="InterPro" id="IPR000089">
    <property type="entry name" value="Biotin_lipoyl"/>
</dbReference>
<feature type="domain" description="Peripheral subunit-binding (PSBD)" evidence="9">
    <location>
        <begin position="112"/>
        <end position="149"/>
    </location>
</feature>
<protein>
    <recommendedName>
        <fullName evidence="7">Dihydrolipoamide acetyltransferase component of pyruvate dehydrogenase complex</fullName>
        <ecNumber evidence="7">2.3.1.-</ecNumber>
    </recommendedName>
</protein>
<comment type="cofactor">
    <cofactor evidence="1 7">
        <name>(R)-lipoate</name>
        <dbReference type="ChEBI" id="CHEBI:83088"/>
    </cofactor>
</comment>
<organism evidence="10 11">
    <name type="scientific">Stagnihabitans tardus</name>
    <dbReference type="NCBI Taxonomy" id="2699202"/>
    <lineage>
        <taxon>Bacteria</taxon>
        <taxon>Pseudomonadati</taxon>
        <taxon>Pseudomonadota</taxon>
        <taxon>Alphaproteobacteria</taxon>
        <taxon>Rhodobacterales</taxon>
        <taxon>Paracoccaceae</taxon>
        <taxon>Stagnihabitans</taxon>
    </lineage>
</organism>
<evidence type="ECO:0000259" key="8">
    <source>
        <dbReference type="PROSITE" id="PS50968"/>
    </source>
</evidence>
<dbReference type="GO" id="GO:0031405">
    <property type="term" value="F:lipoic acid binding"/>
    <property type="evidence" value="ECO:0007669"/>
    <property type="project" value="TreeGrafter"/>
</dbReference>
<comment type="subunit">
    <text evidence="3">Forms a 24-polypeptide structural core with octahedral symmetry.</text>
</comment>
<dbReference type="PROSITE" id="PS51826">
    <property type="entry name" value="PSBD"/>
    <property type="match status" value="1"/>
</dbReference>
<evidence type="ECO:0000256" key="3">
    <source>
        <dbReference type="ARBA" id="ARBA00011484"/>
    </source>
</evidence>
<dbReference type="Gene3D" id="2.40.50.100">
    <property type="match status" value="1"/>
</dbReference>
<dbReference type="PROSITE" id="PS50968">
    <property type="entry name" value="BIOTINYL_LIPOYL"/>
    <property type="match status" value="1"/>
</dbReference>
<dbReference type="InterPro" id="IPR023213">
    <property type="entry name" value="CAT-like_dom_sf"/>
</dbReference>
<dbReference type="Gene3D" id="4.10.320.10">
    <property type="entry name" value="E3-binding domain"/>
    <property type="match status" value="1"/>
</dbReference>
<dbReference type="PANTHER" id="PTHR43178">
    <property type="entry name" value="DIHYDROLIPOAMIDE ACETYLTRANSFERASE COMPONENT OF PYRUVATE DEHYDROGENASE COMPLEX"/>
    <property type="match status" value="1"/>
</dbReference>
<evidence type="ECO:0000256" key="7">
    <source>
        <dbReference type="RuleBase" id="RU003423"/>
    </source>
</evidence>
<dbReference type="GO" id="GO:0016407">
    <property type="term" value="F:acetyltransferase activity"/>
    <property type="evidence" value="ECO:0007669"/>
    <property type="project" value="TreeGrafter"/>
</dbReference>
<dbReference type="PANTHER" id="PTHR43178:SF5">
    <property type="entry name" value="LIPOAMIDE ACYLTRANSFERASE COMPONENT OF BRANCHED-CHAIN ALPHA-KETO ACID DEHYDROGENASE COMPLEX, MITOCHONDRIAL"/>
    <property type="match status" value="1"/>
</dbReference>
<keyword evidence="5 7" id="KW-0450">Lipoyl</keyword>
<dbReference type="EC" id="2.3.1.-" evidence="7"/>
<dbReference type="SUPFAM" id="SSF47005">
    <property type="entry name" value="Peripheral subunit-binding domain of 2-oxo acid dehydrogenase complex"/>
    <property type="match status" value="1"/>
</dbReference>
<keyword evidence="11" id="KW-1185">Reference proteome</keyword>
<dbReference type="Pfam" id="PF00364">
    <property type="entry name" value="Biotin_lipoyl"/>
    <property type="match status" value="1"/>
</dbReference>
<reference evidence="10" key="1">
    <citation type="submission" date="2020-01" db="EMBL/GenBank/DDBJ databases">
        <authorList>
            <person name="Chen W.-M."/>
        </authorList>
    </citation>
    <scope>NUCLEOTIDE SEQUENCE</scope>
    <source>
        <strain evidence="10">CYK-10</strain>
    </source>
</reference>
<dbReference type="InterPro" id="IPR050743">
    <property type="entry name" value="2-oxoacid_DH_E2_comp"/>
</dbReference>
<dbReference type="InterPro" id="IPR001078">
    <property type="entry name" value="2-oxoacid_DH_actylTfrase"/>
</dbReference>
<feature type="domain" description="Lipoyl-binding" evidence="8">
    <location>
        <begin position="2"/>
        <end position="77"/>
    </location>
</feature>
<evidence type="ECO:0000313" key="11">
    <source>
        <dbReference type="Proteomes" id="UP001193501"/>
    </source>
</evidence>
<proteinExistence type="inferred from homology"/>
<dbReference type="GO" id="GO:0005737">
    <property type="term" value="C:cytoplasm"/>
    <property type="evidence" value="ECO:0007669"/>
    <property type="project" value="TreeGrafter"/>
</dbReference>
<dbReference type="RefSeq" id="WP_168776195.1">
    <property type="nucleotide sequence ID" value="NZ_JAABNR010000022.1"/>
</dbReference>
<dbReference type="EMBL" id="JAABNR010000022">
    <property type="protein sequence ID" value="NBZ89394.1"/>
    <property type="molecule type" value="Genomic_DNA"/>
</dbReference>
<dbReference type="InterPro" id="IPR011053">
    <property type="entry name" value="Single_hybrid_motif"/>
</dbReference>
<dbReference type="InterPro" id="IPR036625">
    <property type="entry name" value="E3-bd_dom_sf"/>
</dbReference>
<evidence type="ECO:0000256" key="2">
    <source>
        <dbReference type="ARBA" id="ARBA00007317"/>
    </source>
</evidence>
<evidence type="ECO:0000313" key="10">
    <source>
        <dbReference type="EMBL" id="NBZ89394.1"/>
    </source>
</evidence>
<name>A0AAE4YCC6_9RHOB</name>
<keyword evidence="6 7" id="KW-0012">Acyltransferase</keyword>
<dbReference type="InterPro" id="IPR004167">
    <property type="entry name" value="PSBD"/>
</dbReference>
<evidence type="ECO:0000259" key="9">
    <source>
        <dbReference type="PROSITE" id="PS51826"/>
    </source>
</evidence>
<dbReference type="InterPro" id="IPR003016">
    <property type="entry name" value="2-oxoA_DH_lipoyl-BS"/>
</dbReference>
<dbReference type="Pfam" id="PF00198">
    <property type="entry name" value="2-oxoacid_dh"/>
    <property type="match status" value="1"/>
</dbReference>
<comment type="caution">
    <text evidence="10">The sequence shown here is derived from an EMBL/GenBank/DDBJ whole genome shotgun (WGS) entry which is preliminary data.</text>
</comment>
<dbReference type="SUPFAM" id="SSF51230">
    <property type="entry name" value="Single hybrid motif"/>
    <property type="match status" value="1"/>
</dbReference>
<dbReference type="Proteomes" id="UP001193501">
    <property type="component" value="Unassembled WGS sequence"/>
</dbReference>
<dbReference type="Pfam" id="PF02817">
    <property type="entry name" value="E3_binding"/>
    <property type="match status" value="1"/>
</dbReference>
<dbReference type="PROSITE" id="PS00189">
    <property type="entry name" value="LIPOYL"/>
    <property type="match status" value="1"/>
</dbReference>
<accession>A0AAE4YCC6</accession>
<sequence length="409" mass="42812">MAKPILVPQVGQDLTEGQILEINVKVGDKVKKGDIVATVESEKAAFEVEAFAEGTVLKVCYAPGDWGKVLEPLLWVGEAGESLGEAAPEPVAAVSGAEVAAPVALVADGALRSSPLARRLAALGNLDLATVKGSGPRGAIVRRDVDKALAAKPAAVAAPVAAPAPVTAPAPAAARPALMAAPDLPAMAAEDVEVPHSRMRQVIADRLLASKQNIPHFYLQAEVDVTDVTLRRKAFNEAHAARITVNDVLVKCVALTLMEHRGLNVHVGPDRILRKGAINIGVAVSVPDGLMVPVLAEADKMDLMRISSETRALADAARRGVSKSTAKGTFSISNLGMFGVDVFPIINPPEAAILGVGPAVEQVRPLRGGLHIRQIMKLTLSADHRAVDGAMAAGFLARLVQVIEDFRFE</sequence>
<evidence type="ECO:0000256" key="5">
    <source>
        <dbReference type="ARBA" id="ARBA00022823"/>
    </source>
</evidence>
<dbReference type="Gene3D" id="3.30.559.10">
    <property type="entry name" value="Chloramphenicol acetyltransferase-like domain"/>
    <property type="match status" value="1"/>
</dbReference>
<dbReference type="CDD" id="cd06849">
    <property type="entry name" value="lipoyl_domain"/>
    <property type="match status" value="1"/>
</dbReference>
<comment type="similarity">
    <text evidence="2 7">Belongs to the 2-oxoacid dehydrogenase family.</text>
</comment>
<dbReference type="SUPFAM" id="SSF52777">
    <property type="entry name" value="CoA-dependent acyltransferases"/>
    <property type="match status" value="1"/>
</dbReference>
<evidence type="ECO:0000256" key="4">
    <source>
        <dbReference type="ARBA" id="ARBA00022679"/>
    </source>
</evidence>
<dbReference type="AlphaFoldDB" id="A0AAE4YCC6"/>
<keyword evidence="4 7" id="KW-0808">Transferase</keyword>
<gene>
    <name evidence="10" type="ORF">GV832_17535</name>
</gene>
<evidence type="ECO:0000256" key="6">
    <source>
        <dbReference type="ARBA" id="ARBA00023315"/>
    </source>
</evidence>
<evidence type="ECO:0000256" key="1">
    <source>
        <dbReference type="ARBA" id="ARBA00001938"/>
    </source>
</evidence>